<reference evidence="1" key="1">
    <citation type="submission" date="2025-08" db="UniProtKB">
        <authorList>
            <consortium name="Ensembl"/>
        </authorList>
    </citation>
    <scope>IDENTIFICATION</scope>
</reference>
<dbReference type="InterPro" id="IPR017853">
    <property type="entry name" value="GH"/>
</dbReference>
<dbReference type="GO" id="GO:0015190">
    <property type="term" value="F:L-leucine transmembrane transporter activity"/>
    <property type="evidence" value="ECO:0007669"/>
    <property type="project" value="TreeGrafter"/>
</dbReference>
<protein>
    <submittedName>
        <fullName evidence="1">Zgc:158423</fullName>
    </submittedName>
</protein>
<dbReference type="InterPro" id="IPR042280">
    <property type="entry name" value="SLC3A2"/>
</dbReference>
<dbReference type="Gene3D" id="3.20.20.80">
    <property type="entry name" value="Glycosidases"/>
    <property type="match status" value="2"/>
</dbReference>
<dbReference type="SUPFAM" id="SSF51445">
    <property type="entry name" value="(Trans)glycosidases"/>
    <property type="match status" value="1"/>
</dbReference>
<sequence length="338" mass="38101">MLRDGCVKVTVPENAEAKYTGLSKDELIKMASICIFSTHGFGLVWLCWFCSGSAGFPHAVNPFLRWWNKGFLYQISDVNAFSEKRLKGVEEKLDYMTQMKVKGLVLGPVHTVQADQLDKLNLVLIKLEVGTENDLESLLCQAQKKVTFDPEWPFTQEYLIKSDCVDLLLTGLPDMAEASERQAQVIKNHHFSHLQTSLGWCLSGRTLGSLASRTPVVPVRLYKIPRFTLPVTPVSSSGDEVGLKAGEKPQIMWDLEYPVIENNATAKEHIALRNFFKTLTHLRVKEPSFLHGEYVSLFSSPTSLAFVLLWDQSECFLTAMNWGNVPVIMNLTYRDLPT</sequence>
<accession>A0A8C2HG41</accession>
<dbReference type="GO" id="GO:0016323">
    <property type="term" value="C:basolateral plasma membrane"/>
    <property type="evidence" value="ECO:0007669"/>
    <property type="project" value="TreeGrafter"/>
</dbReference>
<dbReference type="GO" id="GO:0015823">
    <property type="term" value="P:phenylalanine transport"/>
    <property type="evidence" value="ECO:0007669"/>
    <property type="project" value="TreeGrafter"/>
</dbReference>
<dbReference type="AlphaFoldDB" id="A0A8C2HG41"/>
<dbReference type="Proteomes" id="UP000694701">
    <property type="component" value="Unplaced"/>
</dbReference>
<dbReference type="Ensembl" id="ENSCCRT00020044271.1">
    <property type="protein sequence ID" value="ENSCCRP00020040586.1"/>
    <property type="gene ID" value="ENSCCRG00020018020.1"/>
</dbReference>
<dbReference type="GO" id="GO:0015180">
    <property type="term" value="F:L-alanine transmembrane transporter activity"/>
    <property type="evidence" value="ECO:0007669"/>
    <property type="project" value="TreeGrafter"/>
</dbReference>
<name>A0A8C2HG41_CYPCA</name>
<dbReference type="InterPro" id="IPR013780">
    <property type="entry name" value="Glyco_hydro_b"/>
</dbReference>
<evidence type="ECO:0000313" key="2">
    <source>
        <dbReference type="Proteomes" id="UP000694701"/>
    </source>
</evidence>
<dbReference type="PANTHER" id="PTHR46673:SF3">
    <property type="entry name" value="SOLUTE CARRIER FAMILY 3 (AMINO ACID TRANSPORTER HEAVY CHAIN), MEMBER 2A-RELATED"/>
    <property type="match status" value="1"/>
</dbReference>
<dbReference type="PANTHER" id="PTHR46673">
    <property type="entry name" value="4F2 CELL-SURFACE ANTIGEN HEAVY CHAIN"/>
    <property type="match status" value="1"/>
</dbReference>
<dbReference type="GO" id="GO:1904273">
    <property type="term" value="P:L-alanine import across plasma membrane"/>
    <property type="evidence" value="ECO:0007669"/>
    <property type="project" value="TreeGrafter"/>
</dbReference>
<proteinExistence type="predicted"/>
<dbReference type="GO" id="GO:0015173">
    <property type="term" value="F:aromatic amino acid transmembrane transporter activity"/>
    <property type="evidence" value="ECO:0007669"/>
    <property type="project" value="TreeGrafter"/>
</dbReference>
<dbReference type="GO" id="GO:0016324">
    <property type="term" value="C:apical plasma membrane"/>
    <property type="evidence" value="ECO:0007669"/>
    <property type="project" value="TreeGrafter"/>
</dbReference>
<dbReference type="Gene3D" id="2.60.40.1180">
    <property type="entry name" value="Golgi alpha-mannosidase II"/>
    <property type="match status" value="1"/>
</dbReference>
<evidence type="ECO:0000313" key="1">
    <source>
        <dbReference type="Ensembl" id="ENSCCRP00020040586.1"/>
    </source>
</evidence>
<organism evidence="1 2">
    <name type="scientific">Cyprinus carpio</name>
    <name type="common">Common carp</name>
    <dbReference type="NCBI Taxonomy" id="7962"/>
    <lineage>
        <taxon>Eukaryota</taxon>
        <taxon>Metazoa</taxon>
        <taxon>Chordata</taxon>
        <taxon>Craniata</taxon>
        <taxon>Vertebrata</taxon>
        <taxon>Euteleostomi</taxon>
        <taxon>Actinopterygii</taxon>
        <taxon>Neopterygii</taxon>
        <taxon>Teleostei</taxon>
        <taxon>Ostariophysi</taxon>
        <taxon>Cypriniformes</taxon>
        <taxon>Cyprinidae</taxon>
        <taxon>Cyprininae</taxon>
        <taxon>Cyprinus</taxon>
    </lineage>
</organism>
<dbReference type="GO" id="GO:1903801">
    <property type="term" value="P:L-leucine import across plasma membrane"/>
    <property type="evidence" value="ECO:0007669"/>
    <property type="project" value="TreeGrafter"/>
</dbReference>